<accession>A0A0V0GUH8</accession>
<protein>
    <submittedName>
        <fullName evidence="2">Putative ovule protein</fullName>
    </submittedName>
</protein>
<reference evidence="2" key="1">
    <citation type="submission" date="2015-12" db="EMBL/GenBank/DDBJ databases">
        <title>Gene expression during late stages of embryo sac development: a critical building block for successful pollen-pistil interactions.</title>
        <authorList>
            <person name="Liu Y."/>
            <person name="Joly V."/>
            <person name="Sabar M."/>
            <person name="Matton D.P."/>
        </authorList>
    </citation>
    <scope>NUCLEOTIDE SEQUENCE</scope>
</reference>
<feature type="region of interest" description="Disordered" evidence="1">
    <location>
        <begin position="33"/>
        <end position="57"/>
    </location>
</feature>
<name>A0A0V0GUH8_SOLCH</name>
<evidence type="ECO:0000256" key="1">
    <source>
        <dbReference type="SAM" id="MobiDB-lite"/>
    </source>
</evidence>
<feature type="compositionally biased region" description="Basic and acidic residues" evidence="1">
    <location>
        <begin position="37"/>
        <end position="54"/>
    </location>
</feature>
<sequence>MERNHLALLPKLLRDNSFISCILFYFYNFGNGQGKSQSREHHQSSHNQTGREECSDQWGSKRVWVEGIRKLAAAPRLDIEIFLGVHLSNIKEFTPFHFQVYS</sequence>
<dbReference type="AlphaFoldDB" id="A0A0V0GUH8"/>
<evidence type="ECO:0000313" key="2">
    <source>
        <dbReference type="EMBL" id="JAP11565.1"/>
    </source>
</evidence>
<dbReference type="EMBL" id="GEDG01031112">
    <property type="protein sequence ID" value="JAP11565.1"/>
    <property type="molecule type" value="Transcribed_RNA"/>
</dbReference>
<organism evidence="2">
    <name type="scientific">Solanum chacoense</name>
    <name type="common">Chaco potato</name>
    <dbReference type="NCBI Taxonomy" id="4108"/>
    <lineage>
        <taxon>Eukaryota</taxon>
        <taxon>Viridiplantae</taxon>
        <taxon>Streptophyta</taxon>
        <taxon>Embryophyta</taxon>
        <taxon>Tracheophyta</taxon>
        <taxon>Spermatophyta</taxon>
        <taxon>Magnoliopsida</taxon>
        <taxon>eudicotyledons</taxon>
        <taxon>Gunneridae</taxon>
        <taxon>Pentapetalae</taxon>
        <taxon>asterids</taxon>
        <taxon>lamiids</taxon>
        <taxon>Solanales</taxon>
        <taxon>Solanaceae</taxon>
        <taxon>Solanoideae</taxon>
        <taxon>Solaneae</taxon>
        <taxon>Solanum</taxon>
    </lineage>
</organism>
<proteinExistence type="predicted"/>